<evidence type="ECO:0000313" key="3">
    <source>
        <dbReference type="Proteomes" id="UP000092971"/>
    </source>
</evidence>
<reference evidence="2 3" key="1">
    <citation type="submission" date="2016-02" db="EMBL/GenBank/DDBJ databases">
        <title>Comparison of Clostridium stercorarium subspecies using comparative genomics and transcriptomics.</title>
        <authorList>
            <person name="Schellenberg J."/>
            <person name="Thallinger G."/>
            <person name="Levin D.B."/>
            <person name="Zhang X."/>
            <person name="Alvare G."/>
            <person name="Fristensky B."/>
            <person name="Sparling R."/>
        </authorList>
    </citation>
    <scope>NUCLEOTIDE SEQUENCE [LARGE SCALE GENOMIC DNA]</scope>
    <source>
        <strain evidence="2 3">DSM 2910</strain>
    </source>
</reference>
<evidence type="ECO:0000313" key="2">
    <source>
        <dbReference type="EMBL" id="ANW98423.1"/>
    </source>
</evidence>
<dbReference type="Pfam" id="PF13349">
    <property type="entry name" value="DUF4097"/>
    <property type="match status" value="1"/>
</dbReference>
<sequence>MGIISDLKKMGGYVVDEESEVSAHEKDEISVDADAADVNIYTHAHDSVKARLHGKVMAAKESAVPCLELKECDGAVVVRVKYPENFSFRFYCSVQLDVTIPENWTNKLQISTVSGDIYADKLTGSDIFVKSTSGDITIRDVTGKNITSGTVSGETEINKADGENGFFESVSGSIRTDDASFLYNFEAITVSGDLKINRLECATAKAGTTSGDIEMACVSAGNVKAETGSGDIKIRIGKGSLELITSSGNIKAEVDEGFNSIKARSVSGDIKLHLPAASEFSLKAESVSGDIKCNFPVRVVSADDNCLTGVTGSGRGEIAASSVSGDVLIT</sequence>
<dbReference type="InterPro" id="IPR025164">
    <property type="entry name" value="Toastrack_DUF4097"/>
</dbReference>
<organism evidence="2 3">
    <name type="scientific">Thermoclostridium stercorarium subsp. thermolacticum DSM 2910</name>
    <dbReference type="NCBI Taxonomy" id="1121336"/>
    <lineage>
        <taxon>Bacteria</taxon>
        <taxon>Bacillati</taxon>
        <taxon>Bacillota</taxon>
        <taxon>Clostridia</taxon>
        <taxon>Eubacteriales</taxon>
        <taxon>Oscillospiraceae</taxon>
        <taxon>Thermoclostridium</taxon>
    </lineage>
</organism>
<protein>
    <recommendedName>
        <fullName evidence="1">DUF4097 domain-containing protein</fullName>
    </recommendedName>
</protein>
<name>A0A1B1YCC7_THEST</name>
<dbReference type="AlphaFoldDB" id="A0A1B1YCC7"/>
<dbReference type="PANTHER" id="PTHR34094:SF1">
    <property type="entry name" value="PROTEIN FAM185A"/>
    <property type="match status" value="1"/>
</dbReference>
<accession>A0A1B1YCC7</accession>
<gene>
    <name evidence="2" type="ORF">CSTERTH_04875</name>
</gene>
<dbReference type="EMBL" id="CP014672">
    <property type="protein sequence ID" value="ANW98423.1"/>
    <property type="molecule type" value="Genomic_DNA"/>
</dbReference>
<dbReference type="Proteomes" id="UP000092971">
    <property type="component" value="Chromosome"/>
</dbReference>
<dbReference type="OrthoDB" id="6194490at2"/>
<feature type="domain" description="DUF4097" evidence="1">
    <location>
        <begin position="169"/>
        <end position="329"/>
    </location>
</feature>
<dbReference type="RefSeq" id="WP_015358717.1">
    <property type="nucleotide sequence ID" value="NZ_CP014672.1"/>
</dbReference>
<proteinExistence type="predicted"/>
<evidence type="ECO:0000259" key="1">
    <source>
        <dbReference type="Pfam" id="PF13349"/>
    </source>
</evidence>
<dbReference type="PANTHER" id="PTHR34094">
    <property type="match status" value="1"/>
</dbReference>